<dbReference type="AlphaFoldDB" id="A0A9D4EJA4"/>
<comment type="caution">
    <text evidence="1">The sequence shown here is derived from an EMBL/GenBank/DDBJ whole genome shotgun (WGS) entry which is preliminary data.</text>
</comment>
<keyword evidence="2" id="KW-1185">Reference proteome</keyword>
<sequence length="64" mass="7121">MTKETPEHGITAANHTEAIEATLTSEVEEDTAQEMVESPMATEKTKRTLAHLITKIITTIERKI</sequence>
<reference evidence="1" key="2">
    <citation type="submission" date="2020-11" db="EMBL/GenBank/DDBJ databases">
        <authorList>
            <person name="McCartney M.A."/>
            <person name="Auch B."/>
            <person name="Kono T."/>
            <person name="Mallez S."/>
            <person name="Becker A."/>
            <person name="Gohl D.M."/>
            <person name="Silverstein K.A.T."/>
            <person name="Koren S."/>
            <person name="Bechman K.B."/>
            <person name="Herman A."/>
            <person name="Abrahante J.E."/>
            <person name="Garbe J."/>
        </authorList>
    </citation>
    <scope>NUCLEOTIDE SEQUENCE</scope>
    <source>
        <strain evidence="1">Duluth1</strain>
        <tissue evidence="1">Whole animal</tissue>
    </source>
</reference>
<protein>
    <submittedName>
        <fullName evidence="1">Uncharacterized protein</fullName>
    </submittedName>
</protein>
<accession>A0A9D4EJA4</accession>
<gene>
    <name evidence="1" type="ORF">DPMN_158542</name>
</gene>
<reference evidence="1" key="1">
    <citation type="journal article" date="2019" name="bioRxiv">
        <title>The Genome of the Zebra Mussel, Dreissena polymorpha: A Resource for Invasive Species Research.</title>
        <authorList>
            <person name="McCartney M.A."/>
            <person name="Auch B."/>
            <person name="Kono T."/>
            <person name="Mallez S."/>
            <person name="Zhang Y."/>
            <person name="Obille A."/>
            <person name="Becker A."/>
            <person name="Abrahante J.E."/>
            <person name="Garbe J."/>
            <person name="Badalamenti J.P."/>
            <person name="Herman A."/>
            <person name="Mangelson H."/>
            <person name="Liachko I."/>
            <person name="Sullivan S."/>
            <person name="Sone E.D."/>
            <person name="Koren S."/>
            <person name="Silverstein K.A.T."/>
            <person name="Beckman K.B."/>
            <person name="Gohl D.M."/>
        </authorList>
    </citation>
    <scope>NUCLEOTIDE SEQUENCE</scope>
    <source>
        <strain evidence="1">Duluth1</strain>
        <tissue evidence="1">Whole animal</tissue>
    </source>
</reference>
<dbReference type="EMBL" id="JAIWYP010000008">
    <property type="protein sequence ID" value="KAH3780721.1"/>
    <property type="molecule type" value="Genomic_DNA"/>
</dbReference>
<proteinExistence type="predicted"/>
<organism evidence="1 2">
    <name type="scientific">Dreissena polymorpha</name>
    <name type="common">Zebra mussel</name>
    <name type="synonym">Mytilus polymorpha</name>
    <dbReference type="NCBI Taxonomy" id="45954"/>
    <lineage>
        <taxon>Eukaryota</taxon>
        <taxon>Metazoa</taxon>
        <taxon>Spiralia</taxon>
        <taxon>Lophotrochozoa</taxon>
        <taxon>Mollusca</taxon>
        <taxon>Bivalvia</taxon>
        <taxon>Autobranchia</taxon>
        <taxon>Heteroconchia</taxon>
        <taxon>Euheterodonta</taxon>
        <taxon>Imparidentia</taxon>
        <taxon>Neoheterodontei</taxon>
        <taxon>Myida</taxon>
        <taxon>Dreissenoidea</taxon>
        <taxon>Dreissenidae</taxon>
        <taxon>Dreissena</taxon>
    </lineage>
</organism>
<name>A0A9D4EJA4_DREPO</name>
<evidence type="ECO:0000313" key="1">
    <source>
        <dbReference type="EMBL" id="KAH3780721.1"/>
    </source>
</evidence>
<dbReference type="Proteomes" id="UP000828390">
    <property type="component" value="Unassembled WGS sequence"/>
</dbReference>
<evidence type="ECO:0000313" key="2">
    <source>
        <dbReference type="Proteomes" id="UP000828390"/>
    </source>
</evidence>